<organism evidence="2 3">
    <name type="scientific">Arundinibacter roseus</name>
    <dbReference type="NCBI Taxonomy" id="2070510"/>
    <lineage>
        <taxon>Bacteria</taxon>
        <taxon>Pseudomonadati</taxon>
        <taxon>Bacteroidota</taxon>
        <taxon>Cytophagia</taxon>
        <taxon>Cytophagales</taxon>
        <taxon>Spirosomataceae</taxon>
        <taxon>Arundinibacter</taxon>
    </lineage>
</organism>
<feature type="transmembrane region" description="Helical" evidence="1">
    <location>
        <begin position="332"/>
        <end position="355"/>
    </location>
</feature>
<proteinExistence type="predicted"/>
<evidence type="ECO:0000313" key="2">
    <source>
        <dbReference type="EMBL" id="TDB67560.1"/>
    </source>
</evidence>
<dbReference type="EMBL" id="SMJU01000003">
    <property type="protein sequence ID" value="TDB67560.1"/>
    <property type="molecule type" value="Genomic_DNA"/>
</dbReference>
<reference evidence="2 3" key="1">
    <citation type="submission" date="2019-02" db="EMBL/GenBank/DDBJ databases">
        <title>Arundinibacter roseus gen. nov., sp. nov., a new member of the family Cytophagaceae.</title>
        <authorList>
            <person name="Szuroczki S."/>
            <person name="Khayer B."/>
            <person name="Sproer C."/>
            <person name="Toumi M."/>
            <person name="Szabo A."/>
            <person name="Felfoldi T."/>
            <person name="Schumann P."/>
            <person name="Toth E."/>
        </authorList>
    </citation>
    <scope>NUCLEOTIDE SEQUENCE [LARGE SCALE GENOMIC DNA]</scope>
    <source>
        <strain evidence="2 3">DMA-k-7a</strain>
    </source>
</reference>
<dbReference type="RefSeq" id="WP_132115663.1">
    <property type="nucleotide sequence ID" value="NZ_SMJU01000003.1"/>
</dbReference>
<comment type="caution">
    <text evidence="2">The sequence shown here is derived from an EMBL/GenBank/DDBJ whole genome shotgun (WGS) entry which is preliminary data.</text>
</comment>
<gene>
    <name evidence="2" type="ORF">EZE20_06355</name>
</gene>
<protein>
    <recommendedName>
        <fullName evidence="4">DUF4153 domain-containing protein</fullName>
    </recommendedName>
</protein>
<dbReference type="Proteomes" id="UP000295706">
    <property type="component" value="Unassembled WGS sequence"/>
</dbReference>
<feature type="transmembrane region" description="Helical" evidence="1">
    <location>
        <begin position="106"/>
        <end position="126"/>
    </location>
</feature>
<keyword evidence="1" id="KW-0812">Transmembrane</keyword>
<dbReference type="OrthoDB" id="637094at2"/>
<accession>A0A4R4KHG1</accession>
<feature type="transmembrane region" description="Helical" evidence="1">
    <location>
        <begin position="367"/>
        <end position="388"/>
    </location>
</feature>
<feature type="transmembrane region" description="Helical" evidence="1">
    <location>
        <begin position="408"/>
        <end position="428"/>
    </location>
</feature>
<keyword evidence="3" id="KW-1185">Reference proteome</keyword>
<feature type="transmembrane region" description="Helical" evidence="1">
    <location>
        <begin position="135"/>
        <end position="155"/>
    </location>
</feature>
<evidence type="ECO:0008006" key="4">
    <source>
        <dbReference type="Google" id="ProtNLM"/>
    </source>
</evidence>
<name>A0A4R4KHG1_9BACT</name>
<feature type="transmembrane region" description="Helical" evidence="1">
    <location>
        <begin position="271"/>
        <end position="290"/>
    </location>
</feature>
<dbReference type="AlphaFoldDB" id="A0A4R4KHG1"/>
<feature type="transmembrane region" description="Helical" evidence="1">
    <location>
        <begin position="201"/>
        <end position="226"/>
    </location>
</feature>
<keyword evidence="1" id="KW-1133">Transmembrane helix</keyword>
<sequence>MKTRTSDSSETELLPLTSEIRSQLTNPAQLEKLYRSDKTPFKRAFLTLYPEVKGQPLADFWKERFTQDHDEIQWGTRQELLFVFLASLVAGLIAKIPVFFQIDPDYFFPRNIGFVIFPVLTAYFGWKNKLSIQKIAFIGGAMLFALVFINLFPNSPQSDTLLLSSIHLLLFLWSILGFSFIGEFKNQEQKRLGYLKYNGDLVVMTTLILIAGGLMTAITIGLFSLIGFKIEEFYVEYVVTFGLPAAPILGTFLTQTNPQLVGKVSPVLAKIFSPLVLIMLVVYLVAIVYAGKDPYNDREFLLIFNALLIGVMAIIFFSIAETSKASNSRAEIWVLFLLSVVTIIVNGIALSAILFRISEGGITPNRAAVLGGNVLILIHLLLVTTQLYQVLFKEAGLSSVGKIMAKYLPIYCLWTLVVTFLFPFLFGFK</sequence>
<feature type="transmembrane region" description="Helical" evidence="1">
    <location>
        <begin position="161"/>
        <end position="181"/>
    </location>
</feature>
<evidence type="ECO:0000313" key="3">
    <source>
        <dbReference type="Proteomes" id="UP000295706"/>
    </source>
</evidence>
<keyword evidence="1" id="KW-0472">Membrane</keyword>
<evidence type="ECO:0000256" key="1">
    <source>
        <dbReference type="SAM" id="Phobius"/>
    </source>
</evidence>
<feature type="transmembrane region" description="Helical" evidence="1">
    <location>
        <begin position="80"/>
        <end position="100"/>
    </location>
</feature>
<feature type="transmembrane region" description="Helical" evidence="1">
    <location>
        <begin position="302"/>
        <end position="320"/>
    </location>
</feature>